<dbReference type="PROSITE" id="PS00894">
    <property type="entry name" value="HTH_DEOR_1"/>
    <property type="match status" value="1"/>
</dbReference>
<evidence type="ECO:0000256" key="3">
    <source>
        <dbReference type="ARBA" id="ARBA00023163"/>
    </source>
</evidence>
<gene>
    <name evidence="5" type="ORF">UK23_06380</name>
</gene>
<dbReference type="InterPro" id="IPR018356">
    <property type="entry name" value="Tscrpt_reg_HTH_DeoR_CS"/>
</dbReference>
<evidence type="ECO:0000313" key="6">
    <source>
        <dbReference type="Proteomes" id="UP000033393"/>
    </source>
</evidence>
<keyword evidence="6" id="KW-1185">Reference proteome</keyword>
<dbReference type="InterPro" id="IPR001034">
    <property type="entry name" value="DeoR_HTH"/>
</dbReference>
<protein>
    <submittedName>
        <fullName evidence="5">Alkaline phosphatase</fullName>
    </submittedName>
</protein>
<dbReference type="RefSeq" id="WP_045310454.1">
    <property type="nucleotide sequence ID" value="NZ_JYJG01000030.1"/>
</dbReference>
<dbReference type="PANTHER" id="PTHR30363">
    <property type="entry name" value="HTH-TYPE TRANSCRIPTIONAL REGULATOR SRLR-RELATED"/>
    <property type="match status" value="1"/>
</dbReference>
<dbReference type="InterPro" id="IPR036390">
    <property type="entry name" value="WH_DNA-bd_sf"/>
</dbReference>
<keyword evidence="1" id="KW-0805">Transcription regulation</keyword>
<dbReference type="GO" id="GO:0003700">
    <property type="term" value="F:DNA-binding transcription factor activity"/>
    <property type="evidence" value="ECO:0007669"/>
    <property type="project" value="InterPro"/>
</dbReference>
<dbReference type="SMART" id="SM00420">
    <property type="entry name" value="HTH_DEOR"/>
    <property type="match status" value="1"/>
</dbReference>
<accession>A0A0F0H7Y1</accession>
<dbReference type="AlphaFoldDB" id="A0A0F0H7Y1"/>
<dbReference type="PANTHER" id="PTHR30363:SF44">
    <property type="entry name" value="AGA OPERON TRANSCRIPTIONAL REPRESSOR-RELATED"/>
    <property type="match status" value="1"/>
</dbReference>
<dbReference type="InterPro" id="IPR037171">
    <property type="entry name" value="NagB/RpiA_transferase-like"/>
</dbReference>
<dbReference type="SUPFAM" id="SSF46785">
    <property type="entry name" value="Winged helix' DNA-binding domain"/>
    <property type="match status" value="1"/>
</dbReference>
<feature type="domain" description="HTH deoR-type" evidence="4">
    <location>
        <begin position="3"/>
        <end position="58"/>
    </location>
</feature>
<dbReference type="PROSITE" id="PS51000">
    <property type="entry name" value="HTH_DEOR_2"/>
    <property type="match status" value="1"/>
</dbReference>
<dbReference type="SMART" id="SM01134">
    <property type="entry name" value="DeoRC"/>
    <property type="match status" value="1"/>
</dbReference>
<dbReference type="Pfam" id="PF00455">
    <property type="entry name" value="DeoRC"/>
    <property type="match status" value="1"/>
</dbReference>
<dbReference type="GO" id="GO:0003677">
    <property type="term" value="F:DNA binding"/>
    <property type="evidence" value="ECO:0007669"/>
    <property type="project" value="UniProtKB-KW"/>
</dbReference>
<evidence type="ECO:0000313" key="5">
    <source>
        <dbReference type="EMBL" id="KJK51610.1"/>
    </source>
</evidence>
<dbReference type="Gene3D" id="3.40.50.1360">
    <property type="match status" value="1"/>
</dbReference>
<dbReference type="Proteomes" id="UP000033393">
    <property type="component" value="Unassembled WGS sequence"/>
</dbReference>
<dbReference type="InterPro" id="IPR014036">
    <property type="entry name" value="DeoR-like_C"/>
</dbReference>
<proteinExistence type="predicted"/>
<reference evidence="5 6" key="1">
    <citation type="submission" date="2015-02" db="EMBL/GenBank/DDBJ databases">
        <authorList>
            <person name="Ju K.-S."/>
            <person name="Doroghazi J.R."/>
            <person name="Metcalf W."/>
        </authorList>
    </citation>
    <scope>NUCLEOTIDE SEQUENCE [LARGE SCALE GENOMIC DNA]</scope>
    <source>
        <strain evidence="5 6">NRRL B-16140</strain>
    </source>
</reference>
<dbReference type="EMBL" id="JYJG01000030">
    <property type="protein sequence ID" value="KJK51610.1"/>
    <property type="molecule type" value="Genomic_DNA"/>
</dbReference>
<dbReference type="SUPFAM" id="SSF100950">
    <property type="entry name" value="NagB/RpiA/CoA transferase-like"/>
    <property type="match status" value="1"/>
</dbReference>
<dbReference type="InterPro" id="IPR050313">
    <property type="entry name" value="Carb_Metab_HTH_regulators"/>
</dbReference>
<comment type="caution">
    <text evidence="5">The sequence shown here is derived from an EMBL/GenBank/DDBJ whole genome shotgun (WGS) entry which is preliminary data.</text>
</comment>
<evidence type="ECO:0000256" key="2">
    <source>
        <dbReference type="ARBA" id="ARBA00023125"/>
    </source>
</evidence>
<name>A0A0F0H7Y1_LENAE</name>
<keyword evidence="3" id="KW-0804">Transcription</keyword>
<sequence>MNRYERLNALLEILGERGRIEVDEISEQLQVSGATIRRDLDHLAEQQLLTRTRGGAVAHAVAYDLPLRYKTVRHAEEKLRIARAAADLVSPGAVVGLNGGTTTTEVARTLVTRSEGDAAITVVTNALNIANELAVRPQVKLVVTGGVARAQSYELMSPLAEKILGDLSLDITFLGVDAIDPAAGASAHHEGEAAINRLLAKRAGKVVIVADSSKIGARAFASICSTPEVDVLITDTDADDDDVKRFRERGVDVVQV</sequence>
<evidence type="ECO:0000256" key="1">
    <source>
        <dbReference type="ARBA" id="ARBA00023015"/>
    </source>
</evidence>
<dbReference type="PATRIC" id="fig|68170.10.peg.6575"/>
<dbReference type="PRINTS" id="PR00037">
    <property type="entry name" value="HTHLACR"/>
</dbReference>
<dbReference type="InterPro" id="IPR036388">
    <property type="entry name" value="WH-like_DNA-bd_sf"/>
</dbReference>
<keyword evidence="2" id="KW-0238">DNA-binding</keyword>
<dbReference type="Gene3D" id="1.10.10.10">
    <property type="entry name" value="Winged helix-like DNA-binding domain superfamily/Winged helix DNA-binding domain"/>
    <property type="match status" value="1"/>
</dbReference>
<organism evidence="5 6">
    <name type="scientific">Lentzea aerocolonigenes</name>
    <name type="common">Lechevalieria aerocolonigenes</name>
    <name type="synonym">Saccharothrix aerocolonigenes</name>
    <dbReference type="NCBI Taxonomy" id="68170"/>
    <lineage>
        <taxon>Bacteria</taxon>
        <taxon>Bacillati</taxon>
        <taxon>Actinomycetota</taxon>
        <taxon>Actinomycetes</taxon>
        <taxon>Pseudonocardiales</taxon>
        <taxon>Pseudonocardiaceae</taxon>
        <taxon>Lentzea</taxon>
    </lineage>
</organism>
<dbReference type="OrthoDB" id="7688673at2"/>
<dbReference type="Pfam" id="PF08220">
    <property type="entry name" value="HTH_DeoR"/>
    <property type="match status" value="1"/>
</dbReference>
<evidence type="ECO:0000259" key="4">
    <source>
        <dbReference type="PROSITE" id="PS51000"/>
    </source>
</evidence>